<dbReference type="InterPro" id="IPR021109">
    <property type="entry name" value="Peptidase_aspartic_dom_sf"/>
</dbReference>
<gene>
    <name evidence="14" type="ORF">ACMD2_07209</name>
</gene>
<feature type="domain" description="Peptidase A1" evidence="13">
    <location>
        <begin position="90"/>
        <end position="423"/>
    </location>
</feature>
<evidence type="ECO:0000256" key="9">
    <source>
        <dbReference type="ARBA" id="ARBA00067063"/>
    </source>
</evidence>
<dbReference type="InterPro" id="IPR001461">
    <property type="entry name" value="Aspartic_peptidase_A1"/>
</dbReference>
<dbReference type="CDD" id="cd05476">
    <property type="entry name" value="pepsin_A_like_plant"/>
    <property type="match status" value="2"/>
</dbReference>
<evidence type="ECO:0000256" key="3">
    <source>
        <dbReference type="ARBA" id="ARBA00022729"/>
    </source>
</evidence>
<keyword evidence="5 11" id="KW-0378">Hydrolase</keyword>
<reference evidence="14 15" key="1">
    <citation type="journal article" date="2016" name="DNA Res.">
        <title>The draft genome of MD-2 pineapple using hybrid error correction of long reads.</title>
        <authorList>
            <person name="Redwan R.M."/>
            <person name="Saidin A."/>
            <person name="Kumar S.V."/>
        </authorList>
    </citation>
    <scope>NUCLEOTIDE SEQUENCE [LARGE SCALE GENOMIC DNA]</scope>
    <source>
        <strain evidence="15">cv. MD2</strain>
        <tissue evidence="14">Leaf</tissue>
    </source>
</reference>
<comment type="catalytic activity">
    <reaction evidence="7">
        <text>Similar to pepsin, but also cleaves on either side of Asp and at Lys-|-Arg.</text>
        <dbReference type="EC" id="3.4.23.12"/>
    </reaction>
</comment>
<dbReference type="Proteomes" id="UP000092600">
    <property type="component" value="Unassembled WGS sequence"/>
</dbReference>
<evidence type="ECO:0000256" key="8">
    <source>
        <dbReference type="ARBA" id="ARBA00053221"/>
    </source>
</evidence>
<evidence type="ECO:0000313" key="15">
    <source>
        <dbReference type="Proteomes" id="UP000092600"/>
    </source>
</evidence>
<dbReference type="GO" id="GO:0006508">
    <property type="term" value="P:proteolysis"/>
    <property type="evidence" value="ECO:0007669"/>
    <property type="project" value="UniProtKB-KW"/>
</dbReference>
<feature type="active site" evidence="10">
    <location>
        <position position="108"/>
    </location>
</feature>
<name>A0A199VNL0_ANACO</name>
<evidence type="ECO:0000256" key="2">
    <source>
        <dbReference type="ARBA" id="ARBA00022670"/>
    </source>
</evidence>
<dbReference type="EC" id="3.4.23.12" evidence="9"/>
<keyword evidence="6" id="KW-0325">Glycoprotein</keyword>
<evidence type="ECO:0000256" key="11">
    <source>
        <dbReference type="RuleBase" id="RU000454"/>
    </source>
</evidence>
<accession>A0A199VNL0</accession>
<dbReference type="FunFam" id="2.40.70.10:FF:000029">
    <property type="entry name" value="Aspartyl protease family protein"/>
    <property type="match status" value="1"/>
</dbReference>
<evidence type="ECO:0000256" key="4">
    <source>
        <dbReference type="ARBA" id="ARBA00022750"/>
    </source>
</evidence>
<dbReference type="InterPro" id="IPR032799">
    <property type="entry name" value="TAXi_C"/>
</dbReference>
<dbReference type="PROSITE" id="PS51767">
    <property type="entry name" value="PEPTIDASE_A1"/>
    <property type="match status" value="2"/>
</dbReference>
<evidence type="ECO:0000259" key="13">
    <source>
        <dbReference type="PROSITE" id="PS51767"/>
    </source>
</evidence>
<dbReference type="FunFam" id="2.40.70.10:FF:000033">
    <property type="entry name" value="Aspartyl protease family protein"/>
    <property type="match status" value="1"/>
</dbReference>
<dbReference type="PRINTS" id="PR00792">
    <property type="entry name" value="PEPSIN"/>
</dbReference>
<dbReference type="FunFam" id="2.40.70.10:FF:000021">
    <property type="entry name" value="Aspartyl protease AED1"/>
    <property type="match status" value="1"/>
</dbReference>
<dbReference type="PANTHER" id="PTHR47967:SF23">
    <property type="entry name" value="OS04G0448300 PROTEIN"/>
    <property type="match status" value="1"/>
</dbReference>
<feature type="signal peptide" evidence="12">
    <location>
        <begin position="1"/>
        <end position="21"/>
    </location>
</feature>
<dbReference type="InterPro" id="IPR051708">
    <property type="entry name" value="Plant_Aspart_Prot_A1"/>
</dbReference>
<sequence>MGTTHKLQILVLAMIFVVARSTGRHPAPLKGLRVDLTHIDSKGNFSKLELLQRAAHRSHHRMSRLIARTTKAAGSSSQVQAPVHAGNGEFLMDLAIGTPSVPFSAILDTGSDLIWTQCKPCVDCFSQSTPIFDPSTSKTYSKLPCSSALCQALPTFSCKSDCEYLYSYGDSSSTQGVLASETFTFGSTKVGHVAFGCGDTNEGDGFSQGAGLVGLGRGPLSLISQLGLGKFSYCLTSLDSSKKSPLLFGSLADLSSGASSTPLVKNPTQASFYYLTLKGITVGATPLQIPSSTFALQEDGTGGLIIDSGTSITYLEQAGYKPLKKAFAAQMQLPVADGSAIGLDLCFSLPSDASSSVEVPKLVLHFDGADLDLPANNYMIGDSSSGLLCLTVMGSRGMSILGNFQQQNMQILYDVDNGKLSFAPAQCDRGAPPPRSPPGQARAMWLLGVQAAASSGVDPTTLTKSHILVSPGEGEYLMDLAIGTPPLPFTVILDTGSDLIWTQCKPCIKCLKVPEHLFDPSKSSTYSDLPYASKLCQALEIDNSILSADQQHCVYIYRYGDLTSSIGALATETFTFGSVAKVRVPGLGFGCGHDNWGDLNGGSGIVGFGRNPLSLISQLGIRKFAYCFTPLLQSKQSTLFFGPLADNLGGGPILTTPLLQNPSVLTFYYVSLLGITVGMNRLKIPKSAFELRKDGTGGVIVDSGTQVTGLVNVAYKKAAKAFKSYVKLPVVEDKTGSFGLCFKTPTNDTASVKVPQLVFHFLGANMDLPKENYMFQNGDRVLCVNIANNGDSSVIGNIQQQNMKVLYDLENEKLSFAPA</sequence>
<dbReference type="PROSITE" id="PS00141">
    <property type="entry name" value="ASP_PROTEASE"/>
    <property type="match status" value="1"/>
</dbReference>
<evidence type="ECO:0000256" key="6">
    <source>
        <dbReference type="ARBA" id="ARBA00023180"/>
    </source>
</evidence>
<evidence type="ECO:0000256" key="10">
    <source>
        <dbReference type="PIRSR" id="PIRSR601461-1"/>
    </source>
</evidence>
<dbReference type="Pfam" id="PF14543">
    <property type="entry name" value="TAXi_N"/>
    <property type="match status" value="2"/>
</dbReference>
<dbReference type="InterPro" id="IPR033121">
    <property type="entry name" value="PEPTIDASE_A1"/>
</dbReference>
<dbReference type="InterPro" id="IPR032861">
    <property type="entry name" value="TAXi_N"/>
</dbReference>
<dbReference type="SUPFAM" id="SSF50630">
    <property type="entry name" value="Acid proteases"/>
    <property type="match status" value="2"/>
</dbReference>
<comment type="caution">
    <text evidence="14">The sequence shown here is derived from an EMBL/GenBank/DDBJ whole genome shotgun (WGS) entry which is preliminary data.</text>
</comment>
<keyword evidence="4 11" id="KW-0064">Aspartyl protease</keyword>
<evidence type="ECO:0000313" key="14">
    <source>
        <dbReference type="EMBL" id="OAY78639.1"/>
    </source>
</evidence>
<dbReference type="AlphaFoldDB" id="A0A199VNL0"/>
<evidence type="ECO:0000256" key="12">
    <source>
        <dbReference type="SAM" id="SignalP"/>
    </source>
</evidence>
<keyword evidence="3 12" id="KW-0732">Signal</keyword>
<dbReference type="Pfam" id="PF14541">
    <property type="entry name" value="TAXi_C"/>
    <property type="match status" value="2"/>
</dbReference>
<evidence type="ECO:0000256" key="1">
    <source>
        <dbReference type="ARBA" id="ARBA00007447"/>
    </source>
</evidence>
<dbReference type="STRING" id="4615.A0A199VNL0"/>
<comment type="function">
    <text evidence="8">Extracellular proteinase found in the pitcher fluid of carnivorous plants. Digest prey for nitrogen uptake.</text>
</comment>
<dbReference type="PANTHER" id="PTHR47967">
    <property type="entry name" value="OS07G0603500 PROTEIN-RELATED"/>
    <property type="match status" value="1"/>
</dbReference>
<evidence type="ECO:0000256" key="5">
    <source>
        <dbReference type="ARBA" id="ARBA00022801"/>
    </source>
</evidence>
<dbReference type="GO" id="GO:0005576">
    <property type="term" value="C:extracellular region"/>
    <property type="evidence" value="ECO:0007669"/>
    <property type="project" value="TreeGrafter"/>
</dbReference>
<feature type="chain" id="PRO_5008286008" description="nepenthesin" evidence="12">
    <location>
        <begin position="22"/>
        <end position="819"/>
    </location>
</feature>
<dbReference type="FunFam" id="2.40.70.10:FF:000016">
    <property type="entry name" value="Probable aspartic protease At2g35615"/>
    <property type="match status" value="1"/>
</dbReference>
<protein>
    <recommendedName>
        <fullName evidence="9">nepenthesin</fullName>
        <ecNumber evidence="9">3.4.23.12</ecNumber>
    </recommendedName>
</protein>
<dbReference type="InterPro" id="IPR034161">
    <property type="entry name" value="Pepsin-like_plant"/>
</dbReference>
<proteinExistence type="inferred from homology"/>
<keyword evidence="2 11" id="KW-0645">Protease</keyword>
<dbReference type="GO" id="GO:0004190">
    <property type="term" value="F:aspartic-type endopeptidase activity"/>
    <property type="evidence" value="ECO:0007669"/>
    <property type="project" value="UniProtKB-KW"/>
</dbReference>
<feature type="active site" evidence="10">
    <location>
        <position position="307"/>
    </location>
</feature>
<dbReference type="Gene3D" id="2.40.70.10">
    <property type="entry name" value="Acid Proteases"/>
    <property type="match status" value="4"/>
</dbReference>
<comment type="similarity">
    <text evidence="1 11">Belongs to the peptidase A1 family.</text>
</comment>
<dbReference type="InterPro" id="IPR001969">
    <property type="entry name" value="Aspartic_peptidase_AS"/>
</dbReference>
<organism evidence="14 15">
    <name type="scientific">Ananas comosus</name>
    <name type="common">Pineapple</name>
    <name type="synonym">Ananas ananas</name>
    <dbReference type="NCBI Taxonomy" id="4615"/>
    <lineage>
        <taxon>Eukaryota</taxon>
        <taxon>Viridiplantae</taxon>
        <taxon>Streptophyta</taxon>
        <taxon>Embryophyta</taxon>
        <taxon>Tracheophyta</taxon>
        <taxon>Spermatophyta</taxon>
        <taxon>Magnoliopsida</taxon>
        <taxon>Liliopsida</taxon>
        <taxon>Poales</taxon>
        <taxon>Bromeliaceae</taxon>
        <taxon>Bromelioideae</taxon>
        <taxon>Ananas</taxon>
    </lineage>
</organism>
<evidence type="ECO:0000256" key="7">
    <source>
        <dbReference type="ARBA" id="ARBA00051299"/>
    </source>
</evidence>
<feature type="non-terminal residue" evidence="14">
    <location>
        <position position="819"/>
    </location>
</feature>
<feature type="domain" description="Peptidase A1" evidence="13">
    <location>
        <begin position="476"/>
        <end position="817"/>
    </location>
</feature>
<dbReference type="EMBL" id="LSRQ01001233">
    <property type="protein sequence ID" value="OAY78639.1"/>
    <property type="molecule type" value="Genomic_DNA"/>
</dbReference>